<dbReference type="OMA" id="MKELICI"/>
<dbReference type="GO" id="GO:0006096">
    <property type="term" value="P:glycolytic process"/>
    <property type="evidence" value="ECO:0007669"/>
    <property type="project" value="UniProtKB-UniPathway"/>
</dbReference>
<dbReference type="GO" id="GO:0004634">
    <property type="term" value="F:phosphopyruvate hydratase activity"/>
    <property type="evidence" value="ECO:0007669"/>
    <property type="project" value="UniProtKB-EC"/>
</dbReference>
<dbReference type="HOGENOM" id="CLU_493979_0_0_1"/>
<dbReference type="EMBL" id="AFYH01009307">
    <property type="status" value="NOT_ANNOTATED_CDS"/>
    <property type="molecule type" value="Genomic_DNA"/>
</dbReference>
<dbReference type="PANTHER" id="PTHR11902">
    <property type="entry name" value="ENOLASE"/>
    <property type="match status" value="1"/>
</dbReference>
<dbReference type="InParanoid" id="H3BC64"/>
<dbReference type="InterPro" id="IPR029017">
    <property type="entry name" value="Enolase-like_N"/>
</dbReference>
<evidence type="ECO:0000259" key="11">
    <source>
        <dbReference type="SMART" id="SM01193"/>
    </source>
</evidence>
<dbReference type="InterPro" id="IPR020811">
    <property type="entry name" value="Enolase_N"/>
</dbReference>
<reference evidence="13" key="1">
    <citation type="submission" date="2011-08" db="EMBL/GenBank/DDBJ databases">
        <title>The draft genome of Latimeria chalumnae.</title>
        <authorList>
            <person name="Di Palma F."/>
            <person name="Alfoldi J."/>
            <person name="Johnson J."/>
            <person name="Berlin A."/>
            <person name="Gnerre S."/>
            <person name="Jaffe D."/>
            <person name="MacCallum I."/>
            <person name="Young S."/>
            <person name="Walker B.J."/>
            <person name="Lander E."/>
            <person name="Lindblad-Toh K."/>
        </authorList>
    </citation>
    <scope>NUCLEOTIDE SEQUENCE [LARGE SCALE GENOMIC DNA]</scope>
    <source>
        <strain evidence="13">Wild caught</strain>
    </source>
</reference>
<dbReference type="InterPro" id="IPR000941">
    <property type="entry name" value="Enolase"/>
</dbReference>
<dbReference type="UniPathway" id="UPA00109">
    <property type="reaction ID" value="UER00187"/>
</dbReference>
<dbReference type="InterPro" id="IPR020810">
    <property type="entry name" value="Enolase_C"/>
</dbReference>
<dbReference type="GO" id="GO:0000287">
    <property type="term" value="F:magnesium ion binding"/>
    <property type="evidence" value="ECO:0007669"/>
    <property type="project" value="InterPro"/>
</dbReference>
<feature type="domain" description="Enolase N-terminal" evidence="11">
    <location>
        <begin position="67"/>
        <end position="257"/>
    </location>
</feature>
<dbReference type="PANTHER" id="PTHR11902:SF30">
    <property type="entry name" value="ENOLASE 4"/>
    <property type="match status" value="1"/>
</dbReference>
<sequence length="574" mass="64102">GKASNNRVSKEARELYELKQRAHEYYRINEIPQRIEEVLNNMFFEQPDDIYGHLANYFSKFFKAPVISRLLGRKELDGKGKLTVGAEVFCIIKNKEKSGSSSIISSHFQLESNPLPESREANDEARKESANIALDWINEPLNLLLKGLAPDDQCETDKLLGEFFTKKVEEIEMKNELEKSLVMLSPVVPTPLPPTAAQPKEKKGAGRGKKTTTPEKKIPPEEPPEPVIHGCTAIGAVSLAVAKTAAKFKKIPLYCYIASLKRQEPPNFTMPWPMVTLMDCGKSSPGKLNLMKEVIVVPKPGITLKQSINMIQDLHNQIIKLMDLMSKTGPVIKSVSDKGCLVPGFDRWEQPLDLTQEACKNIGMVLGEDVYLAINCNAHELMDYKKGKYEVIIGTVKNPDEMVDFYVDLLNRYPSVIALIDPLRKEDTEQWGKLCTAVSPKCYLIAEAAAKTVSKLLASSDLRSPLSSGPVLKQINETTVSDLIEITKLLEDQKYVTVIGTSDGEVCDDSMVDMAVGLEVCFVKLGGLFRGERVTKYNRMIAIEEELAQREALGQRQAYEFPDFTEDLQNIPES</sequence>
<dbReference type="AlphaFoldDB" id="H3BC64"/>
<keyword evidence="13" id="KW-1185">Reference proteome</keyword>
<dbReference type="CDD" id="cd22974">
    <property type="entry name" value="DD_ENO4"/>
    <property type="match status" value="1"/>
</dbReference>
<comment type="pathway">
    <text evidence="1">Carbohydrate degradation; glycolysis; pyruvate from D-glyceraldehyde 3-phosphate: step 4/5.</text>
</comment>
<dbReference type="InterPro" id="IPR047500">
    <property type="entry name" value="DD_ENO4"/>
</dbReference>
<dbReference type="Ensembl" id="ENSLACT00000019623.1">
    <property type="protein sequence ID" value="ENSLACP00000019485.1"/>
    <property type="gene ID" value="ENSLACG00000017134.1"/>
</dbReference>
<proteinExistence type="inferred from homology"/>
<dbReference type="EC" id="4.2.1.11" evidence="3"/>
<dbReference type="SUPFAM" id="SSF51604">
    <property type="entry name" value="Enolase C-terminal domain-like"/>
    <property type="match status" value="1"/>
</dbReference>
<dbReference type="Proteomes" id="UP000008672">
    <property type="component" value="Unassembled WGS sequence"/>
</dbReference>
<gene>
    <name evidence="12" type="primary">LOC102349397</name>
</gene>
<evidence type="ECO:0000313" key="12">
    <source>
        <dbReference type="Ensembl" id="ENSLACP00000019485.1"/>
    </source>
</evidence>
<evidence type="ECO:0000256" key="7">
    <source>
        <dbReference type="ARBA" id="ARBA00034855"/>
    </source>
</evidence>
<accession>H3BC64</accession>
<comment type="similarity">
    <text evidence="2">Belongs to the enolase family.</text>
</comment>
<comment type="catalytic activity">
    <reaction evidence="8">
        <text>(2R)-2-phosphoglycerate = phosphoenolpyruvate + H2O</text>
        <dbReference type="Rhea" id="RHEA:10164"/>
        <dbReference type="ChEBI" id="CHEBI:15377"/>
        <dbReference type="ChEBI" id="CHEBI:58289"/>
        <dbReference type="ChEBI" id="CHEBI:58702"/>
        <dbReference type="EC" id="4.2.1.11"/>
    </reaction>
</comment>
<dbReference type="GO" id="GO:0000015">
    <property type="term" value="C:phosphopyruvate hydratase complex"/>
    <property type="evidence" value="ECO:0007669"/>
    <property type="project" value="InterPro"/>
</dbReference>
<evidence type="ECO:0000256" key="6">
    <source>
        <dbReference type="ARBA" id="ARBA00031125"/>
    </source>
</evidence>
<feature type="domain" description="Enolase C-terminal TIM barrel" evidence="10">
    <location>
        <begin position="267"/>
        <end position="555"/>
    </location>
</feature>
<dbReference type="GeneTree" id="ENSGT00950000182805"/>
<evidence type="ECO:0000259" key="10">
    <source>
        <dbReference type="SMART" id="SM01192"/>
    </source>
</evidence>
<dbReference type="SUPFAM" id="SSF54826">
    <property type="entry name" value="Enolase N-terminal domain-like"/>
    <property type="match status" value="1"/>
</dbReference>
<name>H3BC64_LATCH</name>
<reference evidence="12" key="3">
    <citation type="submission" date="2025-09" db="UniProtKB">
        <authorList>
            <consortium name="Ensembl"/>
        </authorList>
    </citation>
    <scope>IDENTIFICATION</scope>
</reference>
<dbReference type="SMART" id="SM01193">
    <property type="entry name" value="Enolase_N"/>
    <property type="match status" value="1"/>
</dbReference>
<dbReference type="Pfam" id="PF00113">
    <property type="entry name" value="Enolase_C"/>
    <property type="match status" value="1"/>
</dbReference>
<protein>
    <recommendedName>
        <fullName evidence="7">Enolase 4</fullName>
        <ecNumber evidence="3">4.2.1.11</ecNumber>
    </recommendedName>
    <alternativeName>
        <fullName evidence="6">2-phospho-D-glycerate hydro-lyase</fullName>
    </alternativeName>
</protein>
<evidence type="ECO:0000256" key="9">
    <source>
        <dbReference type="SAM" id="MobiDB-lite"/>
    </source>
</evidence>
<dbReference type="InterPro" id="IPR036849">
    <property type="entry name" value="Enolase-like_C_sf"/>
</dbReference>
<dbReference type="STRING" id="7897.ENSLACP00000019485"/>
<organism evidence="12 13">
    <name type="scientific">Latimeria chalumnae</name>
    <name type="common">Coelacanth</name>
    <dbReference type="NCBI Taxonomy" id="7897"/>
    <lineage>
        <taxon>Eukaryota</taxon>
        <taxon>Metazoa</taxon>
        <taxon>Chordata</taxon>
        <taxon>Craniata</taxon>
        <taxon>Vertebrata</taxon>
        <taxon>Euteleostomi</taxon>
        <taxon>Coelacanthiformes</taxon>
        <taxon>Coelacanthidae</taxon>
        <taxon>Latimeria</taxon>
    </lineage>
</organism>
<evidence type="ECO:0000256" key="2">
    <source>
        <dbReference type="ARBA" id="ARBA00009604"/>
    </source>
</evidence>
<dbReference type="SMART" id="SM01192">
    <property type="entry name" value="Enolase_C"/>
    <property type="match status" value="1"/>
</dbReference>
<dbReference type="FunCoup" id="H3BC64">
    <property type="interactions" value="239"/>
</dbReference>
<dbReference type="Gene3D" id="3.20.20.120">
    <property type="entry name" value="Enolase-like C-terminal domain"/>
    <property type="match status" value="1"/>
</dbReference>
<dbReference type="eggNOG" id="KOG2670">
    <property type="taxonomic scope" value="Eukaryota"/>
</dbReference>
<evidence type="ECO:0000256" key="1">
    <source>
        <dbReference type="ARBA" id="ARBA00005031"/>
    </source>
</evidence>
<evidence type="ECO:0000256" key="3">
    <source>
        <dbReference type="ARBA" id="ARBA00012058"/>
    </source>
</evidence>
<keyword evidence="4" id="KW-0324">Glycolysis</keyword>
<evidence type="ECO:0000313" key="13">
    <source>
        <dbReference type="Proteomes" id="UP000008672"/>
    </source>
</evidence>
<evidence type="ECO:0000256" key="4">
    <source>
        <dbReference type="ARBA" id="ARBA00023152"/>
    </source>
</evidence>
<evidence type="ECO:0000256" key="8">
    <source>
        <dbReference type="ARBA" id="ARBA00048333"/>
    </source>
</evidence>
<feature type="region of interest" description="Disordered" evidence="9">
    <location>
        <begin position="190"/>
        <end position="225"/>
    </location>
</feature>
<reference evidence="12" key="2">
    <citation type="submission" date="2025-08" db="UniProtKB">
        <authorList>
            <consortium name="Ensembl"/>
        </authorList>
    </citation>
    <scope>IDENTIFICATION</scope>
</reference>
<evidence type="ECO:0000256" key="5">
    <source>
        <dbReference type="ARBA" id="ARBA00023239"/>
    </source>
</evidence>
<dbReference type="Gene3D" id="3.30.390.10">
    <property type="entry name" value="Enolase-like, N-terminal domain"/>
    <property type="match status" value="1"/>
</dbReference>
<keyword evidence="5" id="KW-0456">Lyase</keyword>